<feature type="compositionally biased region" description="Basic and acidic residues" evidence="1">
    <location>
        <begin position="306"/>
        <end position="333"/>
    </location>
</feature>
<name>A0A9P5GUI4_9HYPO</name>
<gene>
    <name evidence="2" type="ORF">G7Z17_g12946</name>
</gene>
<evidence type="ECO:0000313" key="2">
    <source>
        <dbReference type="EMBL" id="KAF7537000.1"/>
    </source>
</evidence>
<dbReference type="Proteomes" id="UP000722485">
    <property type="component" value="Unassembled WGS sequence"/>
</dbReference>
<protein>
    <recommendedName>
        <fullName evidence="4">C2H2-type domain-containing protein</fullName>
    </recommendedName>
</protein>
<feature type="compositionally biased region" description="Basic and acidic residues" evidence="1">
    <location>
        <begin position="366"/>
        <end position="375"/>
    </location>
</feature>
<feature type="compositionally biased region" description="Basic and acidic residues" evidence="1">
    <location>
        <begin position="341"/>
        <end position="358"/>
    </location>
</feature>
<feature type="region of interest" description="Disordered" evidence="1">
    <location>
        <begin position="300"/>
        <end position="490"/>
    </location>
</feature>
<proteinExistence type="predicted"/>
<feature type="compositionally biased region" description="Basic and acidic residues" evidence="1">
    <location>
        <begin position="1"/>
        <end position="12"/>
    </location>
</feature>
<evidence type="ECO:0008006" key="4">
    <source>
        <dbReference type="Google" id="ProtNLM"/>
    </source>
</evidence>
<dbReference type="AlphaFoldDB" id="A0A9P5GUI4"/>
<reference evidence="2" key="1">
    <citation type="submission" date="2020-03" db="EMBL/GenBank/DDBJ databases">
        <title>Draft Genome Sequence of Cylindrodendrum hubeiense.</title>
        <authorList>
            <person name="Buettner E."/>
            <person name="Kellner H."/>
        </authorList>
    </citation>
    <scope>NUCLEOTIDE SEQUENCE</scope>
    <source>
        <strain evidence="2">IHI 201604</strain>
    </source>
</reference>
<dbReference type="OrthoDB" id="9368434at2759"/>
<organism evidence="2 3">
    <name type="scientific">Cylindrodendrum hubeiense</name>
    <dbReference type="NCBI Taxonomy" id="595255"/>
    <lineage>
        <taxon>Eukaryota</taxon>
        <taxon>Fungi</taxon>
        <taxon>Dikarya</taxon>
        <taxon>Ascomycota</taxon>
        <taxon>Pezizomycotina</taxon>
        <taxon>Sordariomycetes</taxon>
        <taxon>Hypocreomycetidae</taxon>
        <taxon>Hypocreales</taxon>
        <taxon>Nectriaceae</taxon>
        <taxon>Cylindrodendrum</taxon>
    </lineage>
</organism>
<accession>A0A9P5GUI4</accession>
<feature type="region of interest" description="Disordered" evidence="1">
    <location>
        <begin position="1"/>
        <end position="26"/>
    </location>
</feature>
<comment type="caution">
    <text evidence="2">The sequence shown here is derived from an EMBL/GenBank/DDBJ whole genome shotgun (WGS) entry which is preliminary data.</text>
</comment>
<feature type="compositionally biased region" description="Basic and acidic residues" evidence="1">
    <location>
        <begin position="384"/>
        <end position="405"/>
    </location>
</feature>
<dbReference type="EMBL" id="JAANBB010000653">
    <property type="protein sequence ID" value="KAF7537000.1"/>
    <property type="molecule type" value="Genomic_DNA"/>
</dbReference>
<evidence type="ECO:0000256" key="1">
    <source>
        <dbReference type="SAM" id="MobiDB-lite"/>
    </source>
</evidence>
<evidence type="ECO:0000313" key="3">
    <source>
        <dbReference type="Proteomes" id="UP000722485"/>
    </source>
</evidence>
<sequence>MESEEPTNREETPPGGPSTSKEAHTRPWKCPVSTCKYHQFGWLTEKDLERHTNDKHSESPAMFECLYTPCPYKSKRESNCKQHMEKVHDWTYVRTKATGKMAPENNASTAQPNISVPTTLGFVDFVPPSDSTPQISENIFAIHPTNEALFSNDIQLGNLDDFDLDLDLVTPSTALGSFELYPAYKSNSTFTPTDKNTNKLQTQTIAPKKADMHDFNLFAMPEQMAMHPVNPSSGKVSIRQHLDFHMSEASMVATEAAAAYRGLPIKWRKESSKKKSTTQLDDQALSSNVKEVEKNRAEITNNADLRLTEQDVHESAKLGETSHRSSDPEELIKTARRKEKGKGIMKEEDSKEALEHGVSDLGAKNANEEKSEFSARGELWPTGEGREHSLSDPDQRLQDDYRETFYRGNTKTPALGPQLPFPRTTASLNVSPLVPVDPRPSEAPQSAITSKAPDGPQRDKSPLIMHEVIVEEDEGFQEPTGNGDTKQDDN</sequence>
<keyword evidence="3" id="KW-1185">Reference proteome</keyword>